<protein>
    <submittedName>
        <fullName evidence="2">Uncharacterized protein</fullName>
    </submittedName>
</protein>
<dbReference type="Proteomes" id="UP000887576">
    <property type="component" value="Unplaced"/>
</dbReference>
<evidence type="ECO:0000313" key="2">
    <source>
        <dbReference type="WBParaSite" id="JU765_v2.g10995.t1"/>
    </source>
</evidence>
<reference evidence="2" key="1">
    <citation type="submission" date="2022-11" db="UniProtKB">
        <authorList>
            <consortium name="WormBaseParasite"/>
        </authorList>
    </citation>
    <scope>IDENTIFICATION</scope>
</reference>
<proteinExistence type="predicted"/>
<sequence length="666" mass="72880">MMFRSFVFLVQILSVVSNTLDITETGKKIIKVDSTGITAKVCGGSGSEDLYFCYAKKTKDGKHELSCPENYCGFKVDKETSSWSLSSAGKYIDMKTACFDVLVKPEGVQATGDGGVLNGYCAWDAGTDGKLEISANLPTGSTLQLVGAAIWADPPPPVKTTETWVWAVAGVGIVIGLAAIIGGIVAFIKCRNKKAQEQQVVLTEVKVDPSSARSKDPKKHKKKKEEAPIPDGSKEVPSQVSSYKKPDELPSGIQKMMTKVQKRIKFDVKKQKTLKVTLDEDEDGQTPAKHENGAEASKEPMKNEEKAAEKKEMEAPPPKNDVAQTKEKEKEIKQEKSNGKSKEKLVKKEEGNSVKVEIIGQESTPEKENMPKAADHVENISAEPVFKQESKVETAPELPNFERKLELGKFKAGENGILGTGGAGSGVSRPSTSGKTRTTSSGAPRRDSRKKKHKKLSVQPVNRENLRDESDPRHSDIMKPGKEEKARQIQRKMIQEQRMRSERAQKLKTEKEKENLRTKETQEAEDDGADQDERPQRTADTQKSSDDEKNIKIDSTGITAKVCGGSGSENLYFCYAKKNKDGKHQSGCLVNHCGFEVDNSATIWNIISAAQITEMQTTCFDILVKPEGVQATGVGGLLNAECTWDAGTDGKLEISVVLPPGYTLQL</sequence>
<organism evidence="1 2">
    <name type="scientific">Panagrolaimus sp. JU765</name>
    <dbReference type="NCBI Taxonomy" id="591449"/>
    <lineage>
        <taxon>Eukaryota</taxon>
        <taxon>Metazoa</taxon>
        <taxon>Ecdysozoa</taxon>
        <taxon>Nematoda</taxon>
        <taxon>Chromadorea</taxon>
        <taxon>Rhabditida</taxon>
        <taxon>Tylenchina</taxon>
        <taxon>Panagrolaimomorpha</taxon>
        <taxon>Panagrolaimoidea</taxon>
        <taxon>Panagrolaimidae</taxon>
        <taxon>Panagrolaimus</taxon>
    </lineage>
</organism>
<accession>A0AC34PXL1</accession>
<name>A0AC34PXL1_9BILA</name>
<evidence type="ECO:0000313" key="1">
    <source>
        <dbReference type="Proteomes" id="UP000887576"/>
    </source>
</evidence>
<dbReference type="WBParaSite" id="JU765_v2.g10995.t1">
    <property type="protein sequence ID" value="JU765_v2.g10995.t1"/>
    <property type="gene ID" value="JU765_v2.g10995"/>
</dbReference>